<dbReference type="NCBIfam" id="NF009475">
    <property type="entry name" value="PRK12838.1"/>
    <property type="match status" value="1"/>
</dbReference>
<dbReference type="Gene3D" id="3.50.30.20">
    <property type="entry name" value="Carbamoyl-phosphate synthase small subunit, N-terminal domain"/>
    <property type="match status" value="1"/>
</dbReference>
<dbReference type="Proteomes" id="UP000281061">
    <property type="component" value="Unassembled WGS sequence"/>
</dbReference>
<dbReference type="Proteomes" id="UP000238378">
    <property type="component" value="Unassembled WGS sequence"/>
</dbReference>
<evidence type="ECO:0000313" key="15">
    <source>
        <dbReference type="Proteomes" id="UP000281061"/>
    </source>
</evidence>
<evidence type="ECO:0000256" key="3">
    <source>
        <dbReference type="ARBA" id="ARBA00022598"/>
    </source>
</evidence>
<dbReference type="InterPro" id="IPR036480">
    <property type="entry name" value="CarbP_synth_ssu_N_sf"/>
</dbReference>
<comment type="pathway">
    <text evidence="8">Pyrimidine metabolism; UMP biosynthesis via de novo pathway; (S)-dihydroorotate from bicarbonate: step 1/3.</text>
</comment>
<dbReference type="Gene3D" id="3.40.50.880">
    <property type="match status" value="1"/>
</dbReference>
<evidence type="ECO:0000256" key="4">
    <source>
        <dbReference type="ARBA" id="ARBA00022741"/>
    </source>
</evidence>
<evidence type="ECO:0000313" key="10">
    <source>
        <dbReference type="EMBL" id="PRO94825.1"/>
    </source>
</evidence>
<feature type="binding site" evidence="8">
    <location>
        <position position="46"/>
    </location>
    <ligand>
        <name>L-glutamine</name>
        <dbReference type="ChEBI" id="CHEBI:58359"/>
    </ligand>
</feature>
<dbReference type="GO" id="GO:0006526">
    <property type="term" value="P:L-arginine biosynthetic process"/>
    <property type="evidence" value="ECO:0007669"/>
    <property type="project" value="UniProtKB-UniRule"/>
</dbReference>
<keyword evidence="4 8" id="KW-0547">Nucleotide-binding</keyword>
<feature type="binding site" evidence="8">
    <location>
        <position position="246"/>
    </location>
    <ligand>
        <name>L-glutamine</name>
        <dbReference type="ChEBI" id="CHEBI:58359"/>
    </ligand>
</feature>
<gene>
    <name evidence="8" type="primary">carA</name>
    <name evidence="10" type="ORF">C6Y08_07825</name>
    <name evidence="12" type="ORF">D6U17_09375</name>
    <name evidence="11" type="ORF">D6U18_06810</name>
</gene>
<dbReference type="CDD" id="cd01744">
    <property type="entry name" value="GATase1_CPSase"/>
    <property type="match status" value="1"/>
</dbReference>
<sequence>MNKYLTLADGTQWIGTAIGDCQLETSGQVVFNTGMTGYQETLTDPSYLNQMIAFTYPLIGNYGIDPTVAQAPTVGAQAIIVHELATFEDHYTSRQSLANFLTTHHVAGIEGIDTRDLTIHIRQTGTQMAILSNQPVSDFNAKLATLPAHHLNAAPLPAVPASTSKPRIAILNFGEKAAITAELQERGCDVVVLPAMTSLKAIAAYHPDGILLSNGPGDPTDYAACLPTIRQLAHQYPLAGICLGHQLIALAYGAQTYQLPFGHHGMNHPVQACVDGSVMMTSQNHDYAVDPASIKATPLMVTHTELNDGSIEGLRLPHQAVMSVQFHPEAHPGPKEAGQFFDNFLLTIQKEAVVNA</sequence>
<feature type="binding site" evidence="8">
    <location>
        <position position="284"/>
    </location>
    <ligand>
        <name>L-glutamine</name>
        <dbReference type="ChEBI" id="CHEBI:58359"/>
    </ligand>
</feature>
<keyword evidence="8" id="KW-0028">Amino-acid biosynthesis</keyword>
<dbReference type="NCBIfam" id="TIGR01368">
    <property type="entry name" value="CPSaseIIsmall"/>
    <property type="match status" value="1"/>
</dbReference>
<comment type="catalytic activity">
    <reaction evidence="7 8">
        <text>hydrogencarbonate + L-glutamine + 2 ATP + H2O = carbamoyl phosphate + L-glutamate + 2 ADP + phosphate + 2 H(+)</text>
        <dbReference type="Rhea" id="RHEA:18633"/>
        <dbReference type="ChEBI" id="CHEBI:15377"/>
        <dbReference type="ChEBI" id="CHEBI:15378"/>
        <dbReference type="ChEBI" id="CHEBI:17544"/>
        <dbReference type="ChEBI" id="CHEBI:29985"/>
        <dbReference type="ChEBI" id="CHEBI:30616"/>
        <dbReference type="ChEBI" id="CHEBI:43474"/>
        <dbReference type="ChEBI" id="CHEBI:58228"/>
        <dbReference type="ChEBI" id="CHEBI:58359"/>
        <dbReference type="ChEBI" id="CHEBI:456216"/>
        <dbReference type="EC" id="6.3.5.5"/>
    </reaction>
</comment>
<dbReference type="GO" id="GO:0044205">
    <property type="term" value="P:'de novo' UMP biosynthetic process"/>
    <property type="evidence" value="ECO:0007669"/>
    <property type="project" value="UniProtKB-UniRule"/>
</dbReference>
<dbReference type="PRINTS" id="PR00099">
    <property type="entry name" value="CPSGATASE"/>
</dbReference>
<reference evidence="14 15" key="2">
    <citation type="submission" date="2018-10" db="EMBL/GenBank/DDBJ databases">
        <title>Genome sequences of five Lactobacillus pentosus strains isolated from brines of traditionally fermented spanish-style green table olives and differences between them.</title>
        <authorList>
            <person name="Jimenez Diaz R."/>
        </authorList>
    </citation>
    <scope>NUCLEOTIDE SEQUENCE [LARGE SCALE GENOMIC DNA]</scope>
    <source>
        <strain evidence="11 14">IG10</strain>
        <strain evidence="12 15">IG8</strain>
    </source>
</reference>
<feature type="domain" description="Carbamoyl-phosphate synthase small subunit N-terminal" evidence="9">
    <location>
        <begin position="1"/>
        <end position="132"/>
    </location>
</feature>
<feature type="binding site" evidence="8">
    <location>
        <position position="287"/>
    </location>
    <ligand>
        <name>L-glutamine</name>
        <dbReference type="ChEBI" id="CHEBI:58359"/>
    </ligand>
</feature>
<dbReference type="HAMAP" id="MF_01209">
    <property type="entry name" value="CPSase_S_chain"/>
    <property type="match status" value="1"/>
</dbReference>
<dbReference type="PANTHER" id="PTHR43418">
    <property type="entry name" value="MULTIFUNCTIONAL TRYPTOPHAN BIOSYNTHESIS PROTEIN-RELATED"/>
    <property type="match status" value="1"/>
</dbReference>
<feature type="active site" evidence="8">
    <location>
        <position position="329"/>
    </location>
</feature>
<keyword evidence="13" id="KW-1185">Reference proteome</keyword>
<evidence type="ECO:0000256" key="6">
    <source>
        <dbReference type="ARBA" id="ARBA00022962"/>
    </source>
</evidence>
<dbReference type="GeneID" id="49392861"/>
<feature type="binding site" evidence="8">
    <location>
        <position position="217"/>
    </location>
    <ligand>
        <name>L-glutamine</name>
        <dbReference type="ChEBI" id="CHEBI:58359"/>
    </ligand>
</feature>
<dbReference type="RefSeq" id="WP_056953130.1">
    <property type="nucleotide sequence ID" value="NZ_BJZC01000115.1"/>
</dbReference>
<dbReference type="Proteomes" id="UP000276249">
    <property type="component" value="Unassembled WGS sequence"/>
</dbReference>
<evidence type="ECO:0000313" key="12">
    <source>
        <dbReference type="EMBL" id="RMW54136.1"/>
    </source>
</evidence>
<dbReference type="InterPro" id="IPR002474">
    <property type="entry name" value="CarbamoylP_synth_ssu_N"/>
</dbReference>
<dbReference type="PRINTS" id="PR00096">
    <property type="entry name" value="GATASE"/>
</dbReference>
<keyword evidence="8" id="KW-0665">Pyrimidine biosynthesis</keyword>
<evidence type="ECO:0000313" key="13">
    <source>
        <dbReference type="Proteomes" id="UP000238378"/>
    </source>
</evidence>
<feature type="active site" evidence="8">
    <location>
        <position position="327"/>
    </location>
</feature>
<dbReference type="Pfam" id="PF00988">
    <property type="entry name" value="CPSase_sm_chain"/>
    <property type="match status" value="1"/>
</dbReference>
<dbReference type="OrthoDB" id="9804328at2"/>
<comment type="similarity">
    <text evidence="2 8">Belongs to the CarA family.</text>
</comment>
<comment type="function">
    <text evidence="8">Small subunit of the glutamine-dependent carbamoyl phosphate synthetase (CPSase). CPSase catalyzes the formation of carbamoyl phosphate from the ammonia moiety of glutamine, carbonate, and phosphate donated by ATP, constituting the first step of 2 biosynthetic pathways, one leading to arginine and/or urea and the other to pyrimidine nucleotides. The small subunit (glutamine amidotransferase) binds and cleaves glutamine to supply the large subunit with the substrate ammonia.</text>
</comment>
<dbReference type="EC" id="6.3.5.5" evidence="8"/>
<evidence type="ECO:0000256" key="7">
    <source>
        <dbReference type="ARBA" id="ARBA00048816"/>
    </source>
</evidence>
<dbReference type="EMBL" id="PVOB01000125">
    <property type="protein sequence ID" value="PRO94825.1"/>
    <property type="molecule type" value="Genomic_DNA"/>
</dbReference>
<keyword evidence="3 8" id="KW-0436">Ligase</keyword>
<proteinExistence type="inferred from homology"/>
<keyword evidence="6 8" id="KW-0315">Glutamine amidotransferase</keyword>
<comment type="subunit">
    <text evidence="8">Composed of two chains; the small (or glutamine) chain promotes the hydrolysis of glutamine to ammonia, which is used by the large (or ammonia) chain to synthesize carbamoyl phosphate. Tetramer of heterodimers (alpha,beta)4.</text>
</comment>
<evidence type="ECO:0000256" key="8">
    <source>
        <dbReference type="HAMAP-Rule" id="MF_01209"/>
    </source>
</evidence>
<dbReference type="PRINTS" id="PR00097">
    <property type="entry name" value="ANTSNTHASEII"/>
</dbReference>
<organism evidence="12 15">
    <name type="scientific">Lactiplantibacillus pentosus</name>
    <name type="common">Lactobacillus pentosus</name>
    <dbReference type="NCBI Taxonomy" id="1589"/>
    <lineage>
        <taxon>Bacteria</taxon>
        <taxon>Bacillati</taxon>
        <taxon>Bacillota</taxon>
        <taxon>Bacilli</taxon>
        <taxon>Lactobacillales</taxon>
        <taxon>Lactobacillaceae</taxon>
        <taxon>Lactiplantibacillus</taxon>
    </lineage>
</organism>
<evidence type="ECO:0000256" key="5">
    <source>
        <dbReference type="ARBA" id="ARBA00022840"/>
    </source>
</evidence>
<keyword evidence="5 8" id="KW-0067">ATP-binding</keyword>
<dbReference type="Pfam" id="PF00117">
    <property type="entry name" value="GATase"/>
    <property type="match status" value="1"/>
</dbReference>
<dbReference type="InterPro" id="IPR006274">
    <property type="entry name" value="CarbamoylP_synth_ssu"/>
</dbReference>
<evidence type="ECO:0000259" key="9">
    <source>
        <dbReference type="SMART" id="SM01097"/>
    </source>
</evidence>
<dbReference type="InterPro" id="IPR050472">
    <property type="entry name" value="Anth_synth/Amidotransfase"/>
</dbReference>
<dbReference type="PROSITE" id="PS51273">
    <property type="entry name" value="GATASE_TYPE_1"/>
    <property type="match status" value="1"/>
</dbReference>
<dbReference type="InterPro" id="IPR035686">
    <property type="entry name" value="CPSase_GATase1"/>
</dbReference>
<dbReference type="SMART" id="SM01097">
    <property type="entry name" value="CPSase_sm_chain"/>
    <property type="match status" value="1"/>
</dbReference>
<dbReference type="GO" id="GO:0006207">
    <property type="term" value="P:'de novo' pyrimidine nucleobase biosynthetic process"/>
    <property type="evidence" value="ECO:0007669"/>
    <property type="project" value="InterPro"/>
</dbReference>
<keyword evidence="8" id="KW-0055">Arginine biosynthesis</keyword>
<dbReference type="SUPFAM" id="SSF52021">
    <property type="entry name" value="Carbamoyl phosphate synthetase, small subunit N-terminal domain"/>
    <property type="match status" value="1"/>
</dbReference>
<dbReference type="AlphaFoldDB" id="A0A241RN72"/>
<comment type="caution">
    <text evidence="12">The sequence shown here is derived from an EMBL/GenBank/DDBJ whole genome shotgun (WGS) entry which is preliminary data.</text>
</comment>
<dbReference type="InterPro" id="IPR029062">
    <property type="entry name" value="Class_I_gatase-like"/>
</dbReference>
<accession>A0A241RN72</accession>
<evidence type="ECO:0000256" key="2">
    <source>
        <dbReference type="ARBA" id="ARBA00007800"/>
    </source>
</evidence>
<feature type="region of interest" description="CPSase" evidence="8">
    <location>
        <begin position="1"/>
        <end position="168"/>
    </location>
</feature>
<reference evidence="10 13" key="1">
    <citation type="submission" date="2018-03" db="EMBL/GenBank/DDBJ databases">
        <title>Draft Genome Sequences of six Lactobacillus pentosus Strains Isolated from Brines of Traditionally Fermented Spanish-Style Green Table Olives.</title>
        <authorList>
            <person name="Calero-Delgado B."/>
            <person name="Martin-Platero A.M."/>
            <person name="Perez-Pulido A.J."/>
            <person name="Benitez-Cabello A."/>
            <person name="Casimiro-Soriguer C.S."/>
            <person name="Martinez-Bueno M."/>
            <person name="Arroyo-Lopez F.N."/>
            <person name="Rodriguez-Gomez F."/>
            <person name="Bautista-Gallego J."/>
            <person name="Garrido-Fernandez A."/>
            <person name="Jimenez-Diaz R."/>
        </authorList>
    </citation>
    <scope>NUCLEOTIDE SEQUENCE [LARGE SCALE GENOMIC DNA]</scope>
    <source>
        <strain evidence="10 13">IG2</strain>
    </source>
</reference>
<dbReference type="SUPFAM" id="SSF52317">
    <property type="entry name" value="Class I glutamine amidotransferase-like"/>
    <property type="match status" value="1"/>
</dbReference>
<comment type="caution">
    <text evidence="8">Lacks conserved residue(s) required for the propagation of feature annotation.</text>
</comment>
<evidence type="ECO:0000256" key="1">
    <source>
        <dbReference type="ARBA" id="ARBA00005077"/>
    </source>
</evidence>
<feature type="active site" description="Nucleophile" evidence="8">
    <location>
        <position position="242"/>
    </location>
</feature>
<evidence type="ECO:0000313" key="11">
    <source>
        <dbReference type="EMBL" id="RMW48994.1"/>
    </source>
</evidence>
<dbReference type="PANTHER" id="PTHR43418:SF7">
    <property type="entry name" value="CARBAMOYL-PHOSPHATE SYNTHASE SMALL CHAIN"/>
    <property type="match status" value="1"/>
</dbReference>
<dbReference type="EMBL" id="RDCL01000060">
    <property type="protein sequence ID" value="RMW54136.1"/>
    <property type="molecule type" value="Genomic_DNA"/>
</dbReference>
<protein>
    <recommendedName>
        <fullName evidence="8">Carbamoyl phosphate synthase small chain</fullName>
        <ecNumber evidence="8">6.3.5.5</ecNumber>
    </recommendedName>
    <alternativeName>
        <fullName evidence="8">Carbamoyl phosphate synthetase glutamine chain</fullName>
    </alternativeName>
</protein>
<comment type="catalytic activity">
    <reaction evidence="8">
        <text>L-glutamine + H2O = L-glutamate + NH4(+)</text>
        <dbReference type="Rhea" id="RHEA:15889"/>
        <dbReference type="ChEBI" id="CHEBI:15377"/>
        <dbReference type="ChEBI" id="CHEBI:28938"/>
        <dbReference type="ChEBI" id="CHEBI:29985"/>
        <dbReference type="ChEBI" id="CHEBI:58359"/>
    </reaction>
</comment>
<dbReference type="GO" id="GO:0004088">
    <property type="term" value="F:carbamoyl-phosphate synthase (glutamine-hydrolyzing) activity"/>
    <property type="evidence" value="ECO:0007669"/>
    <property type="project" value="UniProtKB-UniRule"/>
</dbReference>
<dbReference type="GO" id="GO:0005524">
    <property type="term" value="F:ATP binding"/>
    <property type="evidence" value="ECO:0007669"/>
    <property type="project" value="UniProtKB-UniRule"/>
</dbReference>
<dbReference type="InterPro" id="IPR017926">
    <property type="entry name" value="GATASE"/>
</dbReference>
<evidence type="ECO:0000313" key="14">
    <source>
        <dbReference type="Proteomes" id="UP000276249"/>
    </source>
</evidence>
<feature type="binding site" evidence="8">
    <location>
        <position position="215"/>
    </location>
    <ligand>
        <name>L-glutamine</name>
        <dbReference type="ChEBI" id="CHEBI:58359"/>
    </ligand>
</feature>
<dbReference type="GO" id="GO:0006541">
    <property type="term" value="P:glutamine metabolic process"/>
    <property type="evidence" value="ECO:0007669"/>
    <property type="project" value="InterPro"/>
</dbReference>
<comment type="pathway">
    <text evidence="1 8">Amino-acid biosynthesis; L-arginine biosynthesis; carbamoyl phosphate from bicarbonate: step 1/1.</text>
</comment>
<feature type="binding site" evidence="8">
    <location>
        <position position="243"/>
    </location>
    <ligand>
        <name>L-glutamine</name>
        <dbReference type="ChEBI" id="CHEBI:58359"/>
    </ligand>
</feature>
<name>A0A241RN72_LACPE</name>
<dbReference type="EMBL" id="RDCJ01000069">
    <property type="protein sequence ID" value="RMW48994.1"/>
    <property type="molecule type" value="Genomic_DNA"/>
</dbReference>